<keyword evidence="5" id="KW-0560">Oxidoreductase</keyword>
<evidence type="ECO:0000313" key="5">
    <source>
        <dbReference type="EMBL" id="KAK1742892.1"/>
    </source>
</evidence>
<comment type="similarity">
    <text evidence="1">Belongs to the flavin monoamine oxidase family.</text>
</comment>
<name>A0AAD8YB46_9STRA</name>
<dbReference type="PANTHER" id="PTHR43563">
    <property type="entry name" value="AMINE OXIDASE"/>
    <property type="match status" value="1"/>
</dbReference>
<evidence type="ECO:0000256" key="1">
    <source>
        <dbReference type="ARBA" id="ARBA00005995"/>
    </source>
</evidence>
<sequence length="413" mass="44319">MMSTVDVCVIGAGLSGACIARNLASHNKSVLVLDARNRVGGRLLTAAAANADLGGADFGGAWIWPRSEPNMANLLQNLNLQTVPMHMDGISMAYIANGKRHVIPDGQAEMYAACGGGAIRVCGGASRVVSELLEPHSVRLGMRATEIDYNDKKEVKIKCIKMTDKNNANKNDTPTIIKCQAVVLAAPPKVLARTITFLPNLPKQKTESMIATPTWMQEYGKVAVSFPTNWWRQQRMSGISIDHVGAVATWWEACSGSEGDGNLPTLAGFVTEQGAAMLRKVICDDSSYLFEFIIESLKRVYGVDANAMGTLESVASNEIKAQGSSEQDGLIVTNGVITVSYKSWLEDDLTNAKDDTVVDFTCDYGDRDLQSSVEPLFFAGTETSAGAHGHMEGAVIAAERAATEVVEYLSNCT</sequence>
<dbReference type="EMBL" id="JATAAI010000010">
    <property type="protein sequence ID" value="KAK1742892.1"/>
    <property type="molecule type" value="Genomic_DNA"/>
</dbReference>
<evidence type="ECO:0000259" key="4">
    <source>
        <dbReference type="Pfam" id="PF01593"/>
    </source>
</evidence>
<keyword evidence="6" id="KW-1185">Reference proteome</keyword>
<dbReference type="Gene3D" id="3.50.50.60">
    <property type="entry name" value="FAD/NAD(P)-binding domain"/>
    <property type="match status" value="2"/>
</dbReference>
<evidence type="ECO:0000313" key="6">
    <source>
        <dbReference type="Proteomes" id="UP001224775"/>
    </source>
</evidence>
<evidence type="ECO:0000256" key="2">
    <source>
        <dbReference type="ARBA" id="ARBA00012804"/>
    </source>
</evidence>
<dbReference type="InterPro" id="IPR002937">
    <property type="entry name" value="Amino_oxidase"/>
</dbReference>
<accession>A0AAD8YB46</accession>
<comment type="caution">
    <text evidence="5">The sequence shown here is derived from an EMBL/GenBank/DDBJ whole genome shotgun (WGS) entry which is preliminary data.</text>
</comment>
<reference evidence="5" key="1">
    <citation type="submission" date="2023-06" db="EMBL/GenBank/DDBJ databases">
        <title>Survivors Of The Sea: Transcriptome response of Skeletonema marinoi to long-term dormancy.</title>
        <authorList>
            <person name="Pinder M.I.M."/>
            <person name="Kourtchenko O."/>
            <person name="Robertson E.K."/>
            <person name="Larsson T."/>
            <person name="Maumus F."/>
            <person name="Osuna-Cruz C.M."/>
            <person name="Vancaester E."/>
            <person name="Stenow R."/>
            <person name="Vandepoele K."/>
            <person name="Ploug H."/>
            <person name="Bruchert V."/>
            <person name="Godhe A."/>
            <person name="Topel M."/>
        </authorList>
    </citation>
    <scope>NUCLEOTIDE SEQUENCE</scope>
    <source>
        <strain evidence="5">R05AC</strain>
    </source>
</reference>
<dbReference type="EC" id="1.4.3.4" evidence="2"/>
<dbReference type="SUPFAM" id="SSF51905">
    <property type="entry name" value="FAD/NAD(P)-binding domain"/>
    <property type="match status" value="1"/>
</dbReference>
<dbReference type="SUPFAM" id="SSF54373">
    <property type="entry name" value="FAD-linked reductases, C-terminal domain"/>
    <property type="match status" value="1"/>
</dbReference>
<dbReference type="PANTHER" id="PTHR43563:SF14">
    <property type="entry name" value="AMINE OXIDASE"/>
    <property type="match status" value="1"/>
</dbReference>
<gene>
    <name evidence="5" type="ORF">QTG54_006489</name>
</gene>
<proteinExistence type="inferred from homology"/>
<feature type="domain" description="Amine oxidase" evidence="4">
    <location>
        <begin position="114"/>
        <end position="405"/>
    </location>
</feature>
<dbReference type="Proteomes" id="UP001224775">
    <property type="component" value="Unassembled WGS sequence"/>
</dbReference>
<dbReference type="GO" id="GO:0097621">
    <property type="term" value="F:monoamine oxidase activity"/>
    <property type="evidence" value="ECO:0007669"/>
    <property type="project" value="UniProtKB-EC"/>
</dbReference>
<dbReference type="InterPro" id="IPR050703">
    <property type="entry name" value="Flavin_MAO"/>
</dbReference>
<dbReference type="InterPro" id="IPR036188">
    <property type="entry name" value="FAD/NAD-bd_sf"/>
</dbReference>
<dbReference type="Pfam" id="PF13450">
    <property type="entry name" value="NAD_binding_8"/>
    <property type="match status" value="1"/>
</dbReference>
<evidence type="ECO:0000256" key="3">
    <source>
        <dbReference type="ARBA" id="ARBA00048448"/>
    </source>
</evidence>
<protein>
    <recommendedName>
        <fullName evidence="2">monoamine oxidase</fullName>
        <ecNumber evidence="2">1.4.3.4</ecNumber>
    </recommendedName>
</protein>
<dbReference type="Pfam" id="PF01593">
    <property type="entry name" value="Amino_oxidase"/>
    <property type="match status" value="1"/>
</dbReference>
<dbReference type="AlphaFoldDB" id="A0AAD8YB46"/>
<organism evidence="5 6">
    <name type="scientific">Skeletonema marinoi</name>
    <dbReference type="NCBI Taxonomy" id="267567"/>
    <lineage>
        <taxon>Eukaryota</taxon>
        <taxon>Sar</taxon>
        <taxon>Stramenopiles</taxon>
        <taxon>Ochrophyta</taxon>
        <taxon>Bacillariophyta</taxon>
        <taxon>Coscinodiscophyceae</taxon>
        <taxon>Thalassiosirophycidae</taxon>
        <taxon>Thalassiosirales</taxon>
        <taxon>Skeletonemataceae</taxon>
        <taxon>Skeletonema</taxon>
        <taxon>Skeletonema marinoi-dohrnii complex</taxon>
    </lineage>
</organism>
<comment type="catalytic activity">
    <reaction evidence="3">
        <text>a secondary aliphatic amine + O2 + H2O = a primary amine + an aldehyde + H2O2</text>
        <dbReference type="Rhea" id="RHEA:26414"/>
        <dbReference type="ChEBI" id="CHEBI:15377"/>
        <dbReference type="ChEBI" id="CHEBI:15379"/>
        <dbReference type="ChEBI" id="CHEBI:16240"/>
        <dbReference type="ChEBI" id="CHEBI:17478"/>
        <dbReference type="ChEBI" id="CHEBI:58855"/>
        <dbReference type="ChEBI" id="CHEBI:65296"/>
        <dbReference type="EC" id="1.4.3.4"/>
    </reaction>
</comment>